<feature type="domain" description="NB-ARC" evidence="7">
    <location>
        <begin position="184"/>
        <end position="346"/>
    </location>
</feature>
<dbReference type="Pfam" id="PF18052">
    <property type="entry name" value="Rx_N"/>
    <property type="match status" value="1"/>
</dbReference>
<proteinExistence type="inferred from homology"/>
<comment type="similarity">
    <text evidence="1">Belongs to the disease resistance NB-LRR family.</text>
</comment>
<dbReference type="SUPFAM" id="SSF52540">
    <property type="entry name" value="P-loop containing nucleoside triphosphate hydrolases"/>
    <property type="match status" value="1"/>
</dbReference>
<dbReference type="Proteomes" id="UP001497457">
    <property type="component" value="Chromosome 18b"/>
</dbReference>
<dbReference type="EMBL" id="OZ075128">
    <property type="protein sequence ID" value="CAL4956725.1"/>
    <property type="molecule type" value="Genomic_DNA"/>
</dbReference>
<dbReference type="PANTHER" id="PTHR36766">
    <property type="entry name" value="PLANT BROAD-SPECTRUM MILDEW RESISTANCE PROTEIN RPW8"/>
    <property type="match status" value="1"/>
</dbReference>
<evidence type="ECO:0000256" key="1">
    <source>
        <dbReference type="ARBA" id="ARBA00008894"/>
    </source>
</evidence>
<evidence type="ECO:0000256" key="6">
    <source>
        <dbReference type="ARBA" id="ARBA00022840"/>
    </source>
</evidence>
<evidence type="ECO:0000256" key="4">
    <source>
        <dbReference type="ARBA" id="ARBA00022741"/>
    </source>
</evidence>
<dbReference type="AlphaFoldDB" id="A0ABC8ZAB0"/>
<dbReference type="InterPro" id="IPR027417">
    <property type="entry name" value="P-loop_NTPase"/>
</dbReference>
<sequence>MAELVASVLVGPLVSMVKEKASSYLLDQYKVMEGMEEQHKILKRKLPAILDVITDAEEKATHREGVKAWLEEVKTVAYEANDAFDEFNYEALRREAEEKGHIRKLGMDAVKLFPTHNRVAFRNRMGNKLRRIVQTIEVLVAEMNAFGFNYQNEAPASKQWRQTGSIIVDPKNIVTESRAEERQEIVKMLIDNASNADLLVLPIFGMGGIGKTTLSQLIYNDPDVQKHFQQLLRWICVSDDFDVCSLANKICNSLDDRNLEKAQLKLEKELTGKRYLLVLDDVWNEDVNKWEKLKASLKHGGIGSAILTTTRSKGIAEFMGTVKPHDVALLDKRFIKKIIETKAFDSHENKPAELVDLVDRIVERCAGSPLAANALGSVLRGKTSSEEWYAVLSKSIAHNKEDQILPILKLSYNDLPSHMKQCFAFCAVFPKDYEIRMEILPPYHF</sequence>
<keyword evidence="6" id="KW-0067">ATP-binding</keyword>
<evidence type="ECO:0000313" key="10">
    <source>
        <dbReference type="Proteomes" id="UP001497457"/>
    </source>
</evidence>
<dbReference type="Gene3D" id="1.20.5.4130">
    <property type="match status" value="1"/>
</dbReference>
<keyword evidence="5" id="KW-0611">Plant defense</keyword>
<keyword evidence="3" id="KW-0677">Repeat</keyword>
<evidence type="ECO:0008006" key="11">
    <source>
        <dbReference type="Google" id="ProtNLM"/>
    </source>
</evidence>
<evidence type="ECO:0000259" key="8">
    <source>
        <dbReference type="Pfam" id="PF18052"/>
    </source>
</evidence>
<dbReference type="InterPro" id="IPR042197">
    <property type="entry name" value="Apaf_helical"/>
</dbReference>
<evidence type="ECO:0000313" key="9">
    <source>
        <dbReference type="EMBL" id="CAL4956725.1"/>
    </source>
</evidence>
<feature type="domain" description="Disease resistance N-terminal" evidence="8">
    <location>
        <begin position="14"/>
        <end position="99"/>
    </location>
</feature>
<reference evidence="9" key="1">
    <citation type="submission" date="2024-10" db="EMBL/GenBank/DDBJ databases">
        <authorList>
            <person name="Ryan C."/>
        </authorList>
    </citation>
    <scope>NUCLEOTIDE SEQUENCE [LARGE SCALE GENOMIC DNA]</scope>
</reference>
<dbReference type="InterPro" id="IPR041118">
    <property type="entry name" value="Rx_N"/>
</dbReference>
<gene>
    <name evidence="9" type="ORF">URODEC1_LOCUS42122</name>
</gene>
<dbReference type="Pfam" id="PF00931">
    <property type="entry name" value="NB-ARC"/>
    <property type="match status" value="1"/>
</dbReference>
<evidence type="ECO:0000259" key="7">
    <source>
        <dbReference type="Pfam" id="PF00931"/>
    </source>
</evidence>
<accession>A0ABC8ZAB0</accession>
<dbReference type="InterPro" id="IPR036388">
    <property type="entry name" value="WH-like_DNA-bd_sf"/>
</dbReference>
<dbReference type="InterPro" id="IPR002182">
    <property type="entry name" value="NB-ARC"/>
</dbReference>
<dbReference type="Gene3D" id="1.10.8.430">
    <property type="entry name" value="Helical domain of apoptotic protease-activating factors"/>
    <property type="match status" value="1"/>
</dbReference>
<evidence type="ECO:0000256" key="2">
    <source>
        <dbReference type="ARBA" id="ARBA00022614"/>
    </source>
</evidence>
<dbReference type="Gene3D" id="3.40.50.300">
    <property type="entry name" value="P-loop containing nucleotide triphosphate hydrolases"/>
    <property type="match status" value="1"/>
</dbReference>
<dbReference type="PRINTS" id="PR00364">
    <property type="entry name" value="DISEASERSIST"/>
</dbReference>
<organism evidence="9 10">
    <name type="scientific">Urochloa decumbens</name>
    <dbReference type="NCBI Taxonomy" id="240449"/>
    <lineage>
        <taxon>Eukaryota</taxon>
        <taxon>Viridiplantae</taxon>
        <taxon>Streptophyta</taxon>
        <taxon>Embryophyta</taxon>
        <taxon>Tracheophyta</taxon>
        <taxon>Spermatophyta</taxon>
        <taxon>Magnoliopsida</taxon>
        <taxon>Liliopsida</taxon>
        <taxon>Poales</taxon>
        <taxon>Poaceae</taxon>
        <taxon>PACMAD clade</taxon>
        <taxon>Panicoideae</taxon>
        <taxon>Panicodae</taxon>
        <taxon>Paniceae</taxon>
        <taxon>Melinidinae</taxon>
        <taxon>Urochloa</taxon>
    </lineage>
</organism>
<protein>
    <recommendedName>
        <fullName evidence="11">Disease resistance protein RGA3</fullName>
    </recommendedName>
</protein>
<evidence type="ECO:0000256" key="3">
    <source>
        <dbReference type="ARBA" id="ARBA00022737"/>
    </source>
</evidence>
<keyword evidence="2" id="KW-0433">Leucine-rich repeat</keyword>
<keyword evidence="4" id="KW-0547">Nucleotide-binding</keyword>
<keyword evidence="10" id="KW-1185">Reference proteome</keyword>
<dbReference type="Gene3D" id="1.10.10.10">
    <property type="entry name" value="Winged helix-like DNA-binding domain superfamily/Winged helix DNA-binding domain"/>
    <property type="match status" value="1"/>
</dbReference>
<evidence type="ECO:0000256" key="5">
    <source>
        <dbReference type="ARBA" id="ARBA00022821"/>
    </source>
</evidence>
<name>A0ABC8ZAB0_9POAL</name>
<dbReference type="GO" id="GO:0005524">
    <property type="term" value="F:ATP binding"/>
    <property type="evidence" value="ECO:0007669"/>
    <property type="project" value="UniProtKB-KW"/>
</dbReference>
<dbReference type="PANTHER" id="PTHR36766:SF55">
    <property type="entry name" value="OS11G0492900 PROTEIN"/>
    <property type="match status" value="1"/>
</dbReference>
<dbReference type="GO" id="GO:0006952">
    <property type="term" value="P:defense response"/>
    <property type="evidence" value="ECO:0007669"/>
    <property type="project" value="UniProtKB-KW"/>
</dbReference>